<evidence type="ECO:0000313" key="1">
    <source>
        <dbReference type="EMBL" id="OGK38478.1"/>
    </source>
</evidence>
<protein>
    <submittedName>
        <fullName evidence="1">Uncharacterized protein</fullName>
    </submittedName>
</protein>
<dbReference type="AlphaFoldDB" id="A0A1F7I532"/>
<evidence type="ECO:0000313" key="2">
    <source>
        <dbReference type="Proteomes" id="UP000176803"/>
    </source>
</evidence>
<accession>A0A1F7I532</accession>
<proteinExistence type="predicted"/>
<organism evidence="1 2">
    <name type="scientific">Candidatus Roizmanbacteria bacterium RIFCSPHIGHO2_12_FULL_41_11</name>
    <dbReference type="NCBI Taxonomy" id="1802052"/>
    <lineage>
        <taxon>Bacteria</taxon>
        <taxon>Candidatus Roizmaniibacteriota</taxon>
    </lineage>
</organism>
<comment type="caution">
    <text evidence="1">The sequence shown here is derived from an EMBL/GenBank/DDBJ whole genome shotgun (WGS) entry which is preliminary data.</text>
</comment>
<name>A0A1F7I532_9BACT</name>
<gene>
    <name evidence="1" type="ORF">A3F03_03230</name>
</gene>
<sequence>MERILKNDFRNEVIHPVNELVKMRPIVGCAKTHPEEFWDKYRGTIAYHFNGLLQRNDTTDVEIVTPVHHNSGDLPLLLYTLSRQVVPPNNSLAFTVLLHNADAESTHIVHELEVATEGRVRVVDIRNPLLHGAYYGWQFANQITTGKKMNSLPLKDWRELVIQHAYEKLPLPKSDNLHRRAETYRLVNHIAKYTPWSKEIITCYINGQQVTKREAYLAFREYAQQREYDYPEICDIFDLEPITTNEELLHTLNAIGYHCIKQVMEQILRDI</sequence>
<dbReference type="Proteomes" id="UP000176803">
    <property type="component" value="Unassembled WGS sequence"/>
</dbReference>
<reference evidence="1 2" key="1">
    <citation type="journal article" date="2016" name="Nat. Commun.">
        <title>Thousands of microbial genomes shed light on interconnected biogeochemical processes in an aquifer system.</title>
        <authorList>
            <person name="Anantharaman K."/>
            <person name="Brown C.T."/>
            <person name="Hug L.A."/>
            <person name="Sharon I."/>
            <person name="Castelle C.J."/>
            <person name="Probst A.J."/>
            <person name="Thomas B.C."/>
            <person name="Singh A."/>
            <person name="Wilkins M.J."/>
            <person name="Karaoz U."/>
            <person name="Brodie E.L."/>
            <person name="Williams K.H."/>
            <person name="Hubbard S.S."/>
            <person name="Banfield J.F."/>
        </authorList>
    </citation>
    <scope>NUCLEOTIDE SEQUENCE [LARGE SCALE GENOMIC DNA]</scope>
</reference>
<dbReference type="EMBL" id="MGAC01000011">
    <property type="protein sequence ID" value="OGK38478.1"/>
    <property type="molecule type" value="Genomic_DNA"/>
</dbReference>